<evidence type="ECO:0000313" key="1">
    <source>
        <dbReference type="EMBL" id="KAJ0038220.1"/>
    </source>
</evidence>
<keyword evidence="2" id="KW-1185">Reference proteome</keyword>
<name>A0ACC0YIT9_9ROSI</name>
<organism evidence="1 2">
    <name type="scientific">Pistacia integerrima</name>
    <dbReference type="NCBI Taxonomy" id="434235"/>
    <lineage>
        <taxon>Eukaryota</taxon>
        <taxon>Viridiplantae</taxon>
        <taxon>Streptophyta</taxon>
        <taxon>Embryophyta</taxon>
        <taxon>Tracheophyta</taxon>
        <taxon>Spermatophyta</taxon>
        <taxon>Magnoliopsida</taxon>
        <taxon>eudicotyledons</taxon>
        <taxon>Gunneridae</taxon>
        <taxon>Pentapetalae</taxon>
        <taxon>rosids</taxon>
        <taxon>malvids</taxon>
        <taxon>Sapindales</taxon>
        <taxon>Anacardiaceae</taxon>
        <taxon>Pistacia</taxon>
    </lineage>
</organism>
<dbReference type="Proteomes" id="UP001163603">
    <property type="component" value="Chromosome 6"/>
</dbReference>
<gene>
    <name evidence="1" type="ORF">Pint_22850</name>
</gene>
<comment type="caution">
    <text evidence="1">The sequence shown here is derived from an EMBL/GenBank/DDBJ whole genome shotgun (WGS) entry which is preliminary data.</text>
</comment>
<sequence>MAHVVVLVGYRGRWTTMDDNTMSYVGGKQKMLKIYVDMTYDGLIELLSDLLGNARVEVEEPNVVDVPSLDLLETIEDWANGVKRKHGDEMDDILVDELECEETMHVNISADYVRCHPHPTLTTLHVISEPINEVPLVDDIETEARRDPI</sequence>
<dbReference type="EMBL" id="CM047741">
    <property type="protein sequence ID" value="KAJ0038220.1"/>
    <property type="molecule type" value="Genomic_DNA"/>
</dbReference>
<evidence type="ECO:0000313" key="2">
    <source>
        <dbReference type="Proteomes" id="UP001163603"/>
    </source>
</evidence>
<accession>A0ACC0YIT9</accession>
<reference evidence="2" key="1">
    <citation type="journal article" date="2023" name="G3 (Bethesda)">
        <title>Genome assembly and association tests identify interacting loci associated with vigor, precocity, and sex in interspecific pistachio rootstocks.</title>
        <authorList>
            <person name="Palmer W."/>
            <person name="Jacygrad E."/>
            <person name="Sagayaradj S."/>
            <person name="Cavanaugh K."/>
            <person name="Han R."/>
            <person name="Bertier L."/>
            <person name="Beede B."/>
            <person name="Kafkas S."/>
            <person name="Golino D."/>
            <person name="Preece J."/>
            <person name="Michelmore R."/>
        </authorList>
    </citation>
    <scope>NUCLEOTIDE SEQUENCE [LARGE SCALE GENOMIC DNA]</scope>
</reference>
<proteinExistence type="predicted"/>
<protein>
    <submittedName>
        <fullName evidence="1">Uncharacterized protein</fullName>
    </submittedName>
</protein>